<evidence type="ECO:0000313" key="9">
    <source>
        <dbReference type="EMBL" id="ORC30309.1"/>
    </source>
</evidence>
<feature type="domain" description="Aspartate dehydrogenase" evidence="7">
    <location>
        <begin position="173"/>
        <end position="244"/>
    </location>
</feature>
<name>A0A1Y1RTC2_9SPIO</name>
<feature type="active site" evidence="6">
    <location>
        <position position="225"/>
    </location>
</feature>
<gene>
    <name evidence="6" type="primary">nadX</name>
    <name evidence="9" type="ORF">B4O97_18260</name>
</gene>
<dbReference type="InterPro" id="IPR020626">
    <property type="entry name" value="Asp_DH_prok"/>
</dbReference>
<comment type="caution">
    <text evidence="9">The sequence shown here is derived from an EMBL/GenBank/DDBJ whole genome shotgun (WGS) entry which is preliminary data.</text>
</comment>
<evidence type="ECO:0000313" key="10">
    <source>
        <dbReference type="Proteomes" id="UP000192343"/>
    </source>
</evidence>
<dbReference type="InterPro" id="IPR036291">
    <property type="entry name" value="NAD(P)-bd_dom_sf"/>
</dbReference>
<comment type="catalytic activity">
    <reaction evidence="6">
        <text>L-aspartate + NADP(+) + H2O = oxaloacetate + NH4(+) + NADPH + H(+)</text>
        <dbReference type="Rhea" id="RHEA:11784"/>
        <dbReference type="ChEBI" id="CHEBI:15377"/>
        <dbReference type="ChEBI" id="CHEBI:15378"/>
        <dbReference type="ChEBI" id="CHEBI:16452"/>
        <dbReference type="ChEBI" id="CHEBI:28938"/>
        <dbReference type="ChEBI" id="CHEBI:29991"/>
        <dbReference type="ChEBI" id="CHEBI:57783"/>
        <dbReference type="ChEBI" id="CHEBI:58349"/>
        <dbReference type="EC" id="1.4.1.21"/>
    </reaction>
</comment>
<accession>A0A1Y1RTC2</accession>
<dbReference type="EMBL" id="MWQY01000032">
    <property type="protein sequence ID" value="ORC30309.1"/>
    <property type="molecule type" value="Genomic_DNA"/>
</dbReference>
<sequence>MNTPTKLAILGCGKLSGIVVQALNSGLLPEYRLVGLLSRSRNSAEKMVQQLRGGNSDCRVCENQEELFSLNPDYIIEAASPAAMKNIALPALRRGISIISLSIGALADRVFYEEVHRTAAENNAKVHLVSGAIGGFDVLRTASLMGPCKASISTEKGPDSLKGTEVYSDSLHKERRRVFSGNAVQAIELFPTKVNVAVAASLASVGPENIEVSVTSTPEYLGDDHRIEISNSQVRTVIDVYSETAEIAGWSIVNTLRNLASPIVF</sequence>
<dbReference type="AlphaFoldDB" id="A0A1Y1RTC2"/>
<dbReference type="PANTHER" id="PTHR31873:SF6">
    <property type="entry name" value="ASPARTATE DEHYDROGENASE DOMAIN-CONTAINING PROTEIN"/>
    <property type="match status" value="1"/>
</dbReference>
<keyword evidence="10" id="KW-1185">Reference proteome</keyword>
<keyword evidence="5 6" id="KW-0520">NAD</keyword>
<dbReference type="PANTHER" id="PTHR31873">
    <property type="entry name" value="L-ASPARTATE DEHYDROGENASE-RELATED"/>
    <property type="match status" value="1"/>
</dbReference>
<dbReference type="SUPFAM" id="SSF55347">
    <property type="entry name" value="Glyceraldehyde-3-phosphate dehydrogenase-like, C-terminal domain"/>
    <property type="match status" value="1"/>
</dbReference>
<dbReference type="RefSeq" id="WP_083052958.1">
    <property type="nucleotide sequence ID" value="NZ_MWQY01000032.1"/>
</dbReference>
<evidence type="ECO:0000256" key="4">
    <source>
        <dbReference type="ARBA" id="ARBA00023002"/>
    </source>
</evidence>
<dbReference type="OrthoDB" id="1906017at2"/>
<evidence type="ECO:0000256" key="2">
    <source>
        <dbReference type="ARBA" id="ARBA00022642"/>
    </source>
</evidence>
<evidence type="ECO:0000256" key="6">
    <source>
        <dbReference type="HAMAP-Rule" id="MF_01265"/>
    </source>
</evidence>
<evidence type="ECO:0000259" key="7">
    <source>
        <dbReference type="Pfam" id="PF01958"/>
    </source>
</evidence>
<reference evidence="9 10" key="1">
    <citation type="submission" date="2017-03" db="EMBL/GenBank/DDBJ databases">
        <title>Draft Genome sequence of Marispirochaeta sp. strain JC444.</title>
        <authorList>
            <person name="Shivani Y."/>
            <person name="Subhash Y."/>
            <person name="Sasikala C."/>
            <person name="Ramana C."/>
        </authorList>
    </citation>
    <scope>NUCLEOTIDE SEQUENCE [LARGE SCALE GENOMIC DNA]</scope>
    <source>
        <strain evidence="9 10">JC444</strain>
    </source>
</reference>
<dbReference type="InterPro" id="IPR005106">
    <property type="entry name" value="Asp/hSer_DH_NAD-bd"/>
</dbReference>
<comment type="miscellaneous">
    <text evidence="6">The iminoaspartate product is unstable in aqueous solution and can decompose to oxaloacetate and ammonia.</text>
</comment>
<dbReference type="STRING" id="1963862.B4O97_18260"/>
<dbReference type="UniPathway" id="UPA00253">
    <property type="reaction ID" value="UER00456"/>
</dbReference>
<dbReference type="Gene3D" id="3.30.360.10">
    <property type="entry name" value="Dihydrodipicolinate Reductase, domain 2"/>
    <property type="match status" value="1"/>
</dbReference>
<dbReference type="Proteomes" id="UP000192343">
    <property type="component" value="Unassembled WGS sequence"/>
</dbReference>
<feature type="binding site" evidence="6">
    <location>
        <position position="195"/>
    </location>
    <ligand>
        <name>NAD(+)</name>
        <dbReference type="ChEBI" id="CHEBI:57540"/>
    </ligand>
</feature>
<proteinExistence type="inferred from homology"/>
<keyword evidence="2 6" id="KW-0662">Pyridine nucleotide biosynthesis</keyword>
<keyword evidence="4 6" id="KW-0560">Oxidoreductase</keyword>
<organism evidence="9 10">
    <name type="scientific">Marispirochaeta aestuarii</name>
    <dbReference type="NCBI Taxonomy" id="1963862"/>
    <lineage>
        <taxon>Bacteria</taxon>
        <taxon>Pseudomonadati</taxon>
        <taxon>Spirochaetota</taxon>
        <taxon>Spirochaetia</taxon>
        <taxon>Spirochaetales</taxon>
        <taxon>Spirochaetaceae</taxon>
        <taxon>Marispirochaeta</taxon>
    </lineage>
</organism>
<dbReference type="Pfam" id="PF01958">
    <property type="entry name" value="Asp_DH_C"/>
    <property type="match status" value="1"/>
</dbReference>
<evidence type="ECO:0000256" key="3">
    <source>
        <dbReference type="ARBA" id="ARBA00022857"/>
    </source>
</evidence>
<dbReference type="HAMAP" id="MF_01265">
    <property type="entry name" value="NadX"/>
    <property type="match status" value="1"/>
</dbReference>
<dbReference type="GO" id="GO:0009435">
    <property type="term" value="P:NAD+ biosynthetic process"/>
    <property type="evidence" value="ECO:0007669"/>
    <property type="project" value="UniProtKB-UniRule"/>
</dbReference>
<comment type="similarity">
    <text evidence="1 6">Belongs to the L-aspartate dehydrogenase family.</text>
</comment>
<comment type="catalytic activity">
    <reaction evidence="6">
        <text>L-aspartate + NAD(+) + H2O = oxaloacetate + NH4(+) + NADH + H(+)</text>
        <dbReference type="Rhea" id="RHEA:11788"/>
        <dbReference type="ChEBI" id="CHEBI:15377"/>
        <dbReference type="ChEBI" id="CHEBI:15378"/>
        <dbReference type="ChEBI" id="CHEBI:16452"/>
        <dbReference type="ChEBI" id="CHEBI:28938"/>
        <dbReference type="ChEBI" id="CHEBI:29991"/>
        <dbReference type="ChEBI" id="CHEBI:57540"/>
        <dbReference type="ChEBI" id="CHEBI:57945"/>
        <dbReference type="EC" id="1.4.1.21"/>
    </reaction>
</comment>
<dbReference type="GO" id="GO:0016639">
    <property type="term" value="F:oxidoreductase activity, acting on the CH-NH2 group of donors, NAD or NADP as acceptor"/>
    <property type="evidence" value="ECO:0007669"/>
    <property type="project" value="UniProtKB-UniRule"/>
</dbReference>
<dbReference type="SUPFAM" id="SSF51735">
    <property type="entry name" value="NAD(P)-binding Rossmann-fold domains"/>
    <property type="match status" value="1"/>
</dbReference>
<dbReference type="GO" id="GO:0050661">
    <property type="term" value="F:NADP binding"/>
    <property type="evidence" value="ECO:0007669"/>
    <property type="project" value="UniProtKB-UniRule"/>
</dbReference>
<dbReference type="Pfam" id="PF03447">
    <property type="entry name" value="NAD_binding_3"/>
    <property type="match status" value="1"/>
</dbReference>
<dbReference type="Gene3D" id="3.40.50.720">
    <property type="entry name" value="NAD(P)-binding Rossmann-like Domain"/>
    <property type="match status" value="1"/>
</dbReference>
<comment type="function">
    <text evidence="6">Specifically catalyzes the NAD or NADP-dependent dehydrogenation of L-aspartate to iminoaspartate.</text>
</comment>
<feature type="domain" description="Aspartate/homoserine dehydrogenase NAD-binding" evidence="8">
    <location>
        <begin position="11"/>
        <end position="128"/>
    </location>
</feature>
<dbReference type="InterPro" id="IPR002811">
    <property type="entry name" value="Asp_DH"/>
</dbReference>
<keyword evidence="3 6" id="KW-0521">NADP</keyword>
<dbReference type="GO" id="GO:0033735">
    <property type="term" value="F:aspartate dehydrogenase [NAD(P)+] activity"/>
    <property type="evidence" value="ECO:0007669"/>
    <property type="project" value="UniProtKB-EC"/>
</dbReference>
<protein>
    <recommendedName>
        <fullName evidence="6">L-aspartate dehydrogenase</fullName>
        <ecNumber evidence="6">1.4.1.21</ecNumber>
    </recommendedName>
</protein>
<comment type="pathway">
    <text evidence="6">Cofactor biosynthesis; NAD(+) biosynthesis; iminoaspartate from L-aspartate (dehydrogenase route): step 1/1.</text>
</comment>
<evidence type="ECO:0000256" key="5">
    <source>
        <dbReference type="ARBA" id="ARBA00023027"/>
    </source>
</evidence>
<feature type="binding site" evidence="6">
    <location>
        <position position="132"/>
    </location>
    <ligand>
        <name>NAD(+)</name>
        <dbReference type="ChEBI" id="CHEBI:57540"/>
    </ligand>
</feature>
<dbReference type="GO" id="GO:0051287">
    <property type="term" value="F:NAD binding"/>
    <property type="evidence" value="ECO:0007669"/>
    <property type="project" value="UniProtKB-UniRule"/>
</dbReference>
<evidence type="ECO:0000256" key="1">
    <source>
        <dbReference type="ARBA" id="ARBA00008331"/>
    </source>
</evidence>
<dbReference type="EC" id="1.4.1.21" evidence="6"/>
<evidence type="ECO:0000259" key="8">
    <source>
        <dbReference type="Pfam" id="PF03447"/>
    </source>
</evidence>